<accession>A0A9D2BZP3</accession>
<sequence>MDLEQVQAESKALQEGPVEPFVAQLKQMCRAAFGMDWTPPAVDAAGMEKLRSYSFLPEAVFAFYETVGGEERLWKQGLYPVERIEPDSSKAASDESQNLIYYKSREGELWAFSNRKCRTPCSGILSDGPGYHLYWMPVQPGQTLHAILVRQVGRMLSQWMPNRVWVKLPSTRQKGHTAYQRAAAQLGLTALNEDGKFGWDYACDEQRGLLMDYLIDRQKKCLVYSATPEALEALEQDFEVVWEKRNGEKILDPATFLQTPPPQTFEEKLDMMREILLGKRRMDLPMEEIEKAEKRLGMVFPEPLRAFYQRFGKGGKLMSTESLHTIYTPKELQTYTVEDEDSDEYEGYTEEELTALGGDLVLAEENQAVWWCRLDRETGEPYLDYGDGERMEMDMGLEGTLLWLLAQQSLGCLANGGDCALEQTPENRAWMEHYFHYLAEGKWEVFVNPERGIIGSRTDENSICIAGRRGTELDKLERDTGLQISYF</sequence>
<dbReference type="SUPFAM" id="SSF160631">
    <property type="entry name" value="SMI1/KNR4-like"/>
    <property type="match status" value="1"/>
</dbReference>
<comment type="caution">
    <text evidence="2">The sequence shown here is derived from an EMBL/GenBank/DDBJ whole genome shotgun (WGS) entry which is preliminary data.</text>
</comment>
<dbReference type="InterPro" id="IPR018958">
    <property type="entry name" value="Knr4/Smi1-like_dom"/>
</dbReference>
<dbReference type="InterPro" id="IPR037883">
    <property type="entry name" value="Knr4/Smi1-like_sf"/>
</dbReference>
<dbReference type="Proteomes" id="UP000823868">
    <property type="component" value="Unassembled WGS sequence"/>
</dbReference>
<evidence type="ECO:0000313" key="3">
    <source>
        <dbReference type="Proteomes" id="UP000823868"/>
    </source>
</evidence>
<proteinExistence type="predicted"/>
<evidence type="ECO:0000259" key="1">
    <source>
        <dbReference type="Pfam" id="PF09346"/>
    </source>
</evidence>
<dbReference type="AlphaFoldDB" id="A0A9D2BZP3"/>
<gene>
    <name evidence="2" type="ORF">H9841_07195</name>
</gene>
<reference evidence="2" key="2">
    <citation type="submission" date="2021-04" db="EMBL/GenBank/DDBJ databases">
        <authorList>
            <person name="Gilroy R."/>
        </authorList>
    </citation>
    <scope>NUCLEOTIDE SEQUENCE</scope>
    <source>
        <strain evidence="2">ChiBcec16_6824</strain>
    </source>
</reference>
<reference evidence="2" key="1">
    <citation type="journal article" date="2021" name="PeerJ">
        <title>Extensive microbial diversity within the chicken gut microbiome revealed by metagenomics and culture.</title>
        <authorList>
            <person name="Gilroy R."/>
            <person name="Ravi A."/>
            <person name="Getino M."/>
            <person name="Pursley I."/>
            <person name="Horton D.L."/>
            <person name="Alikhan N.F."/>
            <person name="Baker D."/>
            <person name="Gharbi K."/>
            <person name="Hall N."/>
            <person name="Watson M."/>
            <person name="Adriaenssens E.M."/>
            <person name="Foster-Nyarko E."/>
            <person name="Jarju S."/>
            <person name="Secka A."/>
            <person name="Antonio M."/>
            <person name="Oren A."/>
            <person name="Chaudhuri R.R."/>
            <person name="La Ragione R."/>
            <person name="Hildebrand F."/>
            <person name="Pallen M.J."/>
        </authorList>
    </citation>
    <scope>NUCLEOTIDE SEQUENCE</scope>
    <source>
        <strain evidence="2">ChiBcec16_6824</strain>
    </source>
</reference>
<name>A0A9D2BZP3_9FIRM</name>
<dbReference type="EMBL" id="DXDX01000132">
    <property type="protein sequence ID" value="HIY21665.1"/>
    <property type="molecule type" value="Genomic_DNA"/>
</dbReference>
<organism evidence="2 3">
    <name type="scientific">Candidatus Flavonifractor merdigallinarum</name>
    <dbReference type="NCBI Taxonomy" id="2838589"/>
    <lineage>
        <taxon>Bacteria</taxon>
        <taxon>Bacillati</taxon>
        <taxon>Bacillota</taxon>
        <taxon>Clostridia</taxon>
        <taxon>Eubacteriales</taxon>
        <taxon>Oscillospiraceae</taxon>
        <taxon>Flavonifractor</taxon>
    </lineage>
</organism>
<evidence type="ECO:0000313" key="2">
    <source>
        <dbReference type="EMBL" id="HIY21665.1"/>
    </source>
</evidence>
<dbReference type="Pfam" id="PF09346">
    <property type="entry name" value="SMI1_KNR4"/>
    <property type="match status" value="1"/>
</dbReference>
<protein>
    <submittedName>
        <fullName evidence="2">SMI1/KNR4 family protein</fullName>
    </submittedName>
</protein>
<feature type="domain" description="Knr4/Smi1-like" evidence="1">
    <location>
        <begin position="287"/>
        <end position="377"/>
    </location>
</feature>